<keyword evidence="3" id="KW-1185">Reference proteome</keyword>
<evidence type="ECO:0008006" key="4">
    <source>
        <dbReference type="Google" id="ProtNLM"/>
    </source>
</evidence>
<evidence type="ECO:0000313" key="3">
    <source>
        <dbReference type="Proteomes" id="UP000006844"/>
    </source>
</evidence>
<feature type="signal peptide" evidence="1">
    <location>
        <begin position="1"/>
        <end position="18"/>
    </location>
</feature>
<dbReference type="EMBL" id="CP002467">
    <property type="protein sequence ID" value="ADV83819.1"/>
    <property type="molecule type" value="Genomic_DNA"/>
</dbReference>
<dbReference type="STRING" id="401053.AciPR4_3060"/>
<reference evidence="2 3" key="1">
    <citation type="journal article" date="2012" name="Stand. Genomic Sci.">
        <title>Complete genome sequence of Terriglobus saanensis type strain SP1PR4(T), an Acidobacteria from tundra soil.</title>
        <authorList>
            <person name="Rawat S.R."/>
            <person name="Mannisto M.K."/>
            <person name="Starovoytov V."/>
            <person name="Goodwin L."/>
            <person name="Nolan M."/>
            <person name="Hauser L."/>
            <person name="Land M."/>
            <person name="Davenport K.W."/>
            <person name="Woyke T."/>
            <person name="Haggblom M.M."/>
        </authorList>
    </citation>
    <scope>NUCLEOTIDE SEQUENCE</scope>
    <source>
        <strain evidence="3">ATCC BAA-1853 / DSM 23119 / SP1PR4</strain>
    </source>
</reference>
<dbReference type="OrthoDB" id="9787778at2"/>
<gene>
    <name evidence="2" type="ordered locus">AciPR4_3060</name>
</gene>
<sequence length="88" mass="9701">MRKQFAVCVLALAGFWSAAQTTDALLDLNTATAAQLKTLPGMGDAYVRRVVEGRPYTMKNQLVQKGILPQTAYDKIKDRIVAHRVAKP</sequence>
<organism evidence="2 3">
    <name type="scientific">Terriglobus saanensis (strain ATCC BAA-1853 / DSM 23119 / SP1PR4)</name>
    <dbReference type="NCBI Taxonomy" id="401053"/>
    <lineage>
        <taxon>Bacteria</taxon>
        <taxon>Pseudomonadati</taxon>
        <taxon>Acidobacteriota</taxon>
        <taxon>Terriglobia</taxon>
        <taxon>Terriglobales</taxon>
        <taxon>Acidobacteriaceae</taxon>
        <taxon>Terriglobus</taxon>
    </lineage>
</organism>
<protein>
    <recommendedName>
        <fullName evidence="4">Helix-hairpin-helix motif protein</fullName>
    </recommendedName>
</protein>
<dbReference type="Gene3D" id="1.10.150.320">
    <property type="entry name" value="Photosystem II 12 kDa extrinsic protein"/>
    <property type="match status" value="1"/>
</dbReference>
<evidence type="ECO:0000313" key="2">
    <source>
        <dbReference type="EMBL" id="ADV83819.1"/>
    </source>
</evidence>
<name>E8V601_TERSS</name>
<dbReference type="HOGENOM" id="CLU_2467959_0_0_0"/>
<dbReference type="SUPFAM" id="SSF81585">
    <property type="entry name" value="PsbU/PolX domain-like"/>
    <property type="match status" value="1"/>
</dbReference>
<keyword evidence="1" id="KW-0732">Signal</keyword>
<dbReference type="eggNOG" id="COG1555">
    <property type="taxonomic scope" value="Bacteria"/>
</dbReference>
<dbReference type="AlphaFoldDB" id="E8V601"/>
<feature type="chain" id="PRO_5003232451" description="Helix-hairpin-helix motif protein" evidence="1">
    <location>
        <begin position="19"/>
        <end position="88"/>
    </location>
</feature>
<accession>E8V601</accession>
<proteinExistence type="predicted"/>
<dbReference type="RefSeq" id="WP_013569550.1">
    <property type="nucleotide sequence ID" value="NC_014963.1"/>
</dbReference>
<dbReference type="KEGG" id="tsa:AciPR4_3060"/>
<evidence type="ECO:0000256" key="1">
    <source>
        <dbReference type="SAM" id="SignalP"/>
    </source>
</evidence>
<dbReference type="Pfam" id="PF12836">
    <property type="entry name" value="HHH_3"/>
    <property type="match status" value="1"/>
</dbReference>
<dbReference type="Proteomes" id="UP000006844">
    <property type="component" value="Chromosome"/>
</dbReference>